<comment type="caution">
    <text evidence="3">The sequence shown here is derived from an EMBL/GenBank/DDBJ whole genome shotgun (WGS) entry which is preliminary data.</text>
</comment>
<proteinExistence type="predicted"/>
<keyword evidence="4" id="KW-1185">Reference proteome</keyword>
<protein>
    <recommendedName>
        <fullName evidence="5">Mu-like prophage I protein</fullName>
    </recommendedName>
</protein>
<reference evidence="4" key="1">
    <citation type="journal article" date="2019" name="Int. J. Syst. Evol. Microbiol.">
        <title>The Global Catalogue of Microorganisms (GCM) 10K type strain sequencing project: providing services to taxonomists for standard genome sequencing and annotation.</title>
        <authorList>
            <consortium name="The Broad Institute Genomics Platform"/>
            <consortium name="The Broad Institute Genome Sequencing Center for Infectious Disease"/>
            <person name="Wu L."/>
            <person name="Ma J."/>
        </authorList>
    </citation>
    <scope>NUCLEOTIDE SEQUENCE [LARGE SCALE GENOMIC DNA]</scope>
    <source>
        <strain evidence="4">JCM 32105</strain>
    </source>
</reference>
<accession>A0ABP8NCU7</accession>
<feature type="region of interest" description="Disordered" evidence="2">
    <location>
        <begin position="282"/>
        <end position="321"/>
    </location>
</feature>
<dbReference type="Pfam" id="PF10123">
    <property type="entry name" value="Mu-like_Pro"/>
    <property type="match status" value="1"/>
</dbReference>
<name>A0ABP8NCU7_9BACT</name>
<evidence type="ECO:0008006" key="5">
    <source>
        <dbReference type="Google" id="ProtNLM"/>
    </source>
</evidence>
<feature type="compositionally biased region" description="Basic and acidic residues" evidence="2">
    <location>
        <begin position="304"/>
        <end position="321"/>
    </location>
</feature>
<dbReference type="RefSeq" id="WP_345081532.1">
    <property type="nucleotide sequence ID" value="NZ_BAABFA010000010.1"/>
</dbReference>
<dbReference type="InterPro" id="IPR012106">
    <property type="entry name" value="Phage_Mu_Gp1"/>
</dbReference>
<evidence type="ECO:0000256" key="1">
    <source>
        <dbReference type="SAM" id="Coils"/>
    </source>
</evidence>
<feature type="coiled-coil region" evidence="1">
    <location>
        <begin position="196"/>
        <end position="223"/>
    </location>
</feature>
<gene>
    <name evidence="3" type="ORF">GCM10023093_16920</name>
</gene>
<dbReference type="EMBL" id="BAABFA010000010">
    <property type="protein sequence ID" value="GAA4465189.1"/>
    <property type="molecule type" value="Genomic_DNA"/>
</dbReference>
<organism evidence="3 4">
    <name type="scientific">Nemorincola caseinilytica</name>
    <dbReference type="NCBI Taxonomy" id="2054315"/>
    <lineage>
        <taxon>Bacteria</taxon>
        <taxon>Pseudomonadati</taxon>
        <taxon>Bacteroidota</taxon>
        <taxon>Chitinophagia</taxon>
        <taxon>Chitinophagales</taxon>
        <taxon>Chitinophagaceae</taxon>
        <taxon>Nemorincola</taxon>
    </lineage>
</organism>
<evidence type="ECO:0000313" key="3">
    <source>
        <dbReference type="EMBL" id="GAA4465189.1"/>
    </source>
</evidence>
<sequence length="321" mass="35420">MSAQRVDKKYTLSDSSLNCYGFRLLTSGYMLEEFQRNPIGYYMHDRDGGVLVSWADLSIEDDTVTGHPIINMSHERGQQTLDEVQDGFLNAASMGHIVVLEYSMDPELMLPGQTGPTITKWYNKECSLVDIPGNSNALTTLYDRDNNILNLADMGTQAAVNALPNTNDMKLTELSEDALSALGLTLADTEKAGTAIVALAARATQAEKDLADLRCQHAEKEVTALLADALAARRITAALRTTLAADYAGRPEQLRTLLAAMPAYVPVADRLATNNSENQASWEWDDYDRNDPSGRKLQGLRNSDPARYRELFEKKFNPPTP</sequence>
<dbReference type="Proteomes" id="UP001500067">
    <property type="component" value="Unassembled WGS sequence"/>
</dbReference>
<evidence type="ECO:0000256" key="2">
    <source>
        <dbReference type="SAM" id="MobiDB-lite"/>
    </source>
</evidence>
<evidence type="ECO:0000313" key="4">
    <source>
        <dbReference type="Proteomes" id="UP001500067"/>
    </source>
</evidence>
<keyword evidence="1" id="KW-0175">Coiled coil</keyword>